<dbReference type="EMBL" id="JACVVK020000030">
    <property type="protein sequence ID" value="KAK7501698.1"/>
    <property type="molecule type" value="Genomic_DNA"/>
</dbReference>
<accession>A0ABD0LQF9</accession>
<evidence type="ECO:0000313" key="2">
    <source>
        <dbReference type="EMBL" id="KAK7501698.1"/>
    </source>
</evidence>
<protein>
    <submittedName>
        <fullName evidence="2">Uncharacterized protein</fullName>
    </submittedName>
</protein>
<dbReference type="Proteomes" id="UP001519460">
    <property type="component" value="Unassembled WGS sequence"/>
</dbReference>
<gene>
    <name evidence="2" type="ORF">BaRGS_00007129</name>
</gene>
<feature type="compositionally biased region" description="Basic and acidic residues" evidence="1">
    <location>
        <begin position="136"/>
        <end position="148"/>
    </location>
</feature>
<dbReference type="AlphaFoldDB" id="A0ABD0LQF9"/>
<evidence type="ECO:0000313" key="3">
    <source>
        <dbReference type="Proteomes" id="UP001519460"/>
    </source>
</evidence>
<comment type="caution">
    <text evidence="2">The sequence shown here is derived from an EMBL/GenBank/DDBJ whole genome shotgun (WGS) entry which is preliminary data.</text>
</comment>
<evidence type="ECO:0000256" key="1">
    <source>
        <dbReference type="SAM" id="MobiDB-lite"/>
    </source>
</evidence>
<name>A0ABD0LQF9_9CAEN</name>
<feature type="region of interest" description="Disordered" evidence="1">
    <location>
        <begin position="45"/>
        <end position="148"/>
    </location>
</feature>
<keyword evidence="3" id="KW-1185">Reference proteome</keyword>
<organism evidence="2 3">
    <name type="scientific">Batillaria attramentaria</name>
    <dbReference type="NCBI Taxonomy" id="370345"/>
    <lineage>
        <taxon>Eukaryota</taxon>
        <taxon>Metazoa</taxon>
        <taxon>Spiralia</taxon>
        <taxon>Lophotrochozoa</taxon>
        <taxon>Mollusca</taxon>
        <taxon>Gastropoda</taxon>
        <taxon>Caenogastropoda</taxon>
        <taxon>Sorbeoconcha</taxon>
        <taxon>Cerithioidea</taxon>
        <taxon>Batillariidae</taxon>
        <taxon>Batillaria</taxon>
    </lineage>
</organism>
<sequence length="148" mass="16680">MRGGGQKCGTIIKSDRWRYCDVCFAECDVSEKHSTRIVYERVSRISQGQKQVGGETSDKGEKRQSKTSLRKRVRGKKQRGIIVCPVKLPHRPLPPNRPSGRALFVKENGHERPGPGSDGMSRKLPRTADLSAKSPRRGESQRQRREGE</sequence>
<reference evidence="2 3" key="1">
    <citation type="journal article" date="2023" name="Sci. Data">
        <title>Genome assembly of the Korean intertidal mud-creeper Batillaria attramentaria.</title>
        <authorList>
            <person name="Patra A.K."/>
            <person name="Ho P.T."/>
            <person name="Jun S."/>
            <person name="Lee S.J."/>
            <person name="Kim Y."/>
            <person name="Won Y.J."/>
        </authorList>
    </citation>
    <scope>NUCLEOTIDE SEQUENCE [LARGE SCALE GENOMIC DNA]</scope>
    <source>
        <strain evidence="2">Wonlab-2016</strain>
    </source>
</reference>
<feature type="compositionally biased region" description="Basic residues" evidence="1">
    <location>
        <begin position="68"/>
        <end position="79"/>
    </location>
</feature>
<proteinExistence type="predicted"/>